<feature type="compositionally biased region" description="Polar residues" evidence="1">
    <location>
        <begin position="37"/>
        <end position="47"/>
    </location>
</feature>
<dbReference type="KEGG" id="plei:Q9312_06505"/>
<dbReference type="Proteomes" id="UP001239782">
    <property type="component" value="Chromosome"/>
</dbReference>
<dbReference type="RefSeq" id="WP_309203779.1">
    <property type="nucleotide sequence ID" value="NZ_CP133548.1"/>
</dbReference>
<keyword evidence="2" id="KW-1133">Transmembrane helix</keyword>
<dbReference type="NCBIfam" id="TIGR02976">
    <property type="entry name" value="phageshock_pspB"/>
    <property type="match status" value="1"/>
</dbReference>
<organism evidence="3 4">
    <name type="scientific">Pleionea litopenaei</name>
    <dbReference type="NCBI Taxonomy" id="3070815"/>
    <lineage>
        <taxon>Bacteria</taxon>
        <taxon>Pseudomonadati</taxon>
        <taxon>Pseudomonadota</taxon>
        <taxon>Gammaproteobacteria</taxon>
        <taxon>Oceanospirillales</taxon>
        <taxon>Pleioneaceae</taxon>
        <taxon>Pleionea</taxon>
    </lineage>
</organism>
<reference evidence="3 4" key="1">
    <citation type="submission" date="2023-08" db="EMBL/GenBank/DDBJ databases">
        <title>Pleionea litopenaei sp. nov., isolated from stomach of juvenile Litopenaeus vannamei.</title>
        <authorList>
            <person name="Rho A.M."/>
            <person name="Hwang C.Y."/>
        </authorList>
    </citation>
    <scope>NUCLEOTIDE SEQUENCE [LARGE SCALE GENOMIC DNA]</scope>
    <source>
        <strain evidence="3 4">HL-JVS1</strain>
    </source>
</reference>
<dbReference type="Pfam" id="PF06667">
    <property type="entry name" value="PspB"/>
    <property type="match status" value="1"/>
</dbReference>
<dbReference type="InterPro" id="IPR009554">
    <property type="entry name" value="Phageshock_PspB"/>
</dbReference>
<name>A0AA51RW25_9GAMM</name>
<keyword evidence="4" id="KW-1185">Reference proteome</keyword>
<dbReference type="AlphaFoldDB" id="A0AA51RW25"/>
<dbReference type="GO" id="GO:0006355">
    <property type="term" value="P:regulation of DNA-templated transcription"/>
    <property type="evidence" value="ECO:0007669"/>
    <property type="project" value="InterPro"/>
</dbReference>
<gene>
    <name evidence="3" type="primary">pspB</name>
    <name evidence="3" type="ORF">Q9312_06505</name>
</gene>
<feature type="transmembrane region" description="Helical" evidence="2">
    <location>
        <begin position="6"/>
        <end position="22"/>
    </location>
</feature>
<evidence type="ECO:0000313" key="4">
    <source>
        <dbReference type="Proteomes" id="UP001239782"/>
    </source>
</evidence>
<evidence type="ECO:0000313" key="3">
    <source>
        <dbReference type="EMBL" id="WMS88564.1"/>
    </source>
</evidence>
<keyword evidence="2" id="KW-0812">Transmembrane</keyword>
<dbReference type="GO" id="GO:0009271">
    <property type="term" value="P:phage shock"/>
    <property type="evidence" value="ECO:0007669"/>
    <property type="project" value="InterPro"/>
</dbReference>
<feature type="region of interest" description="Disordered" evidence="1">
    <location>
        <begin position="29"/>
        <end position="52"/>
    </location>
</feature>
<keyword evidence="2" id="KW-0472">Membrane</keyword>
<sequence>MSDEVMFILGAIFLVVVVPYWLKLHYRGEKNTKSSESKVTNKSTSTSEPEKVEQLHLLAEQLTERVKNLESILDDKAPGWRTNHGR</sequence>
<evidence type="ECO:0000256" key="1">
    <source>
        <dbReference type="SAM" id="MobiDB-lite"/>
    </source>
</evidence>
<evidence type="ECO:0000256" key="2">
    <source>
        <dbReference type="SAM" id="Phobius"/>
    </source>
</evidence>
<dbReference type="EMBL" id="CP133548">
    <property type="protein sequence ID" value="WMS88564.1"/>
    <property type="molecule type" value="Genomic_DNA"/>
</dbReference>
<protein>
    <submittedName>
        <fullName evidence="3">Envelope stress response membrane protein PspB</fullName>
    </submittedName>
</protein>
<proteinExistence type="predicted"/>
<accession>A0AA51RW25</accession>